<comment type="caution">
    <text evidence="6">The sequence shown here is derived from an EMBL/GenBank/DDBJ whole genome shotgun (WGS) entry which is preliminary data.</text>
</comment>
<evidence type="ECO:0000256" key="2">
    <source>
        <dbReference type="ARBA" id="ARBA00022679"/>
    </source>
</evidence>
<accession>A0A8H3J7F7</accession>
<keyword evidence="3" id="KW-0812">Transmembrane</keyword>
<feature type="transmembrane region" description="Helical" evidence="3">
    <location>
        <begin position="28"/>
        <end position="46"/>
    </location>
</feature>
<reference evidence="6" key="1">
    <citation type="submission" date="2021-03" db="EMBL/GenBank/DDBJ databases">
        <authorList>
            <person name="Tagirdzhanova G."/>
        </authorList>
    </citation>
    <scope>NUCLEOTIDE SEQUENCE</scope>
</reference>
<evidence type="ECO:0000256" key="1">
    <source>
        <dbReference type="ARBA" id="ARBA00010118"/>
    </source>
</evidence>
<keyword evidence="3" id="KW-0472">Membrane</keyword>
<comment type="similarity">
    <text evidence="1">Belongs to the glycosyltransferase 90 family.</text>
</comment>
<dbReference type="SMART" id="SM00672">
    <property type="entry name" value="CAP10"/>
    <property type="match status" value="1"/>
</dbReference>
<keyword evidence="4" id="KW-0732">Signal</keyword>
<evidence type="ECO:0000256" key="4">
    <source>
        <dbReference type="SAM" id="SignalP"/>
    </source>
</evidence>
<keyword evidence="7" id="KW-1185">Reference proteome</keyword>
<dbReference type="Proteomes" id="UP000664534">
    <property type="component" value="Unassembled WGS sequence"/>
</dbReference>
<dbReference type="AlphaFoldDB" id="A0A8H3J7F7"/>
<dbReference type="PANTHER" id="PTHR12203">
    <property type="entry name" value="KDEL LYS-ASP-GLU-LEU CONTAINING - RELATED"/>
    <property type="match status" value="1"/>
</dbReference>
<dbReference type="OrthoDB" id="541052at2759"/>
<evidence type="ECO:0000256" key="3">
    <source>
        <dbReference type="SAM" id="Phobius"/>
    </source>
</evidence>
<gene>
    <name evidence="6" type="ORF">IMSHALPRED_003385</name>
</gene>
<evidence type="ECO:0000313" key="6">
    <source>
        <dbReference type="EMBL" id="CAF9942148.1"/>
    </source>
</evidence>
<proteinExistence type="inferred from homology"/>
<evidence type="ECO:0000313" key="7">
    <source>
        <dbReference type="Proteomes" id="UP000664534"/>
    </source>
</evidence>
<dbReference type="InterPro" id="IPR006598">
    <property type="entry name" value="CAP10"/>
</dbReference>
<dbReference type="Pfam" id="PF05686">
    <property type="entry name" value="Glyco_transf_90"/>
    <property type="match status" value="1"/>
</dbReference>
<dbReference type="EMBL" id="CAJPDT010000170">
    <property type="protein sequence ID" value="CAF9942148.1"/>
    <property type="molecule type" value="Genomic_DNA"/>
</dbReference>
<keyword evidence="2" id="KW-0808">Transferase</keyword>
<evidence type="ECO:0000259" key="5">
    <source>
        <dbReference type="SMART" id="SM00672"/>
    </source>
</evidence>
<keyword evidence="3" id="KW-1133">Transmembrane helix</keyword>
<feature type="domain" description="Glycosyl transferase CAP10" evidence="5">
    <location>
        <begin position="352"/>
        <end position="654"/>
    </location>
</feature>
<feature type="signal peptide" evidence="4">
    <location>
        <begin position="1"/>
        <end position="18"/>
    </location>
</feature>
<dbReference type="InterPro" id="IPR051091">
    <property type="entry name" value="O-Glucosyltr/Glycosyltrsf_90"/>
</dbReference>
<feature type="chain" id="PRO_5034703365" description="Glycosyl transferase CAP10 domain-containing protein" evidence="4">
    <location>
        <begin position="19"/>
        <end position="662"/>
    </location>
</feature>
<dbReference type="GO" id="GO:0016740">
    <property type="term" value="F:transferase activity"/>
    <property type="evidence" value="ECO:0007669"/>
    <property type="project" value="UniProtKB-KW"/>
</dbReference>
<dbReference type="PANTHER" id="PTHR12203:SF35">
    <property type="entry name" value="PROTEIN O-GLUCOSYLTRANSFERASE 1"/>
    <property type="match status" value="1"/>
</dbReference>
<sequence>MFMLCICLYCTGLAFVWTNRTVLPPNGVMPFVAFLVLFLLGAMLYVHADAEYGNGRGQSSQRLSRRMPFSISSVLILLLFFLGWSYDLQTQELVAHPIDWLISKAEKQSNDWASQASVSQNLAECVQEYQRRYERHPPPGFDAWYRYATARNSVVIDDYDNMMEDLLPFWGISPAEIRLRTQQVISDSWNEVSEIIIRNGHAGLGPDFLPTHRWMLDGAINLVKDFSDYLPDMVIAFNLNDEPRVAVPYNDLQRLRDIGTGSPKHLRQTAKHNWSADRATTWHIPEDPGSTRPFEDHSRTNAFSAGTVACPPTSFAQRATTWDSSALCTSCAAPHSHGVFLSNWTLSASPCHQPDLRNLHGFYLSPAAFKPSHQLLPIFSQSKVHGYADILYPSPWNYMDKIYYNATVEHPDPPFADKHSTLFWRGATSEGVSRHGTWKGMTRQRLVHLANNLTTIPPSRSPTLPILLPNPQGKYTYQTLPHTTNPITALNLSLDIAIVDGIARAWDNDGAAQDAEFGFAPPTDFQDHWRYRYLMDVDGAAYSGRFLPFLQSRCVPFRAAIFRSWWDARLTAWKHFVPVDVRLHGLLSTLAYFTGMADPAGDGKGVVLTKGNAGAAEMIAEAGREWAGKVLRKEDMEIFMFRLLLEWGRLTDDRRDEIGFVA</sequence>
<feature type="transmembrane region" description="Helical" evidence="3">
    <location>
        <begin position="67"/>
        <end position="86"/>
    </location>
</feature>
<protein>
    <recommendedName>
        <fullName evidence="5">Glycosyl transferase CAP10 domain-containing protein</fullName>
    </recommendedName>
</protein>
<name>A0A8H3J7F7_9LECA</name>
<organism evidence="6 7">
    <name type="scientific">Imshaugia aleurites</name>
    <dbReference type="NCBI Taxonomy" id="172621"/>
    <lineage>
        <taxon>Eukaryota</taxon>
        <taxon>Fungi</taxon>
        <taxon>Dikarya</taxon>
        <taxon>Ascomycota</taxon>
        <taxon>Pezizomycotina</taxon>
        <taxon>Lecanoromycetes</taxon>
        <taxon>OSLEUM clade</taxon>
        <taxon>Lecanoromycetidae</taxon>
        <taxon>Lecanorales</taxon>
        <taxon>Lecanorineae</taxon>
        <taxon>Parmeliaceae</taxon>
        <taxon>Imshaugia</taxon>
    </lineage>
</organism>